<comment type="cofactor">
    <cofactor evidence="1 11">
        <name>Mg(2+)</name>
        <dbReference type="ChEBI" id="CHEBI:18420"/>
    </cofactor>
</comment>
<dbReference type="UniPathway" id="UPA00344"/>
<evidence type="ECO:0000256" key="10">
    <source>
        <dbReference type="ARBA" id="ARBA00047317"/>
    </source>
</evidence>
<dbReference type="InterPro" id="IPR036688">
    <property type="entry name" value="MoeA_C_domain_IV_sf"/>
</dbReference>
<proteinExistence type="inferred from homology"/>
<accession>A0A1W9HZK0</accession>
<comment type="catalytic activity">
    <reaction evidence="10">
        <text>adenylyl-molybdopterin + molybdate = Mo-molybdopterin + AMP + H(+)</text>
        <dbReference type="Rhea" id="RHEA:35047"/>
        <dbReference type="ChEBI" id="CHEBI:15378"/>
        <dbReference type="ChEBI" id="CHEBI:36264"/>
        <dbReference type="ChEBI" id="CHEBI:62727"/>
        <dbReference type="ChEBI" id="CHEBI:71302"/>
        <dbReference type="ChEBI" id="CHEBI:456215"/>
        <dbReference type="EC" id="2.10.1.1"/>
    </reaction>
</comment>
<dbReference type="Gene3D" id="2.170.190.11">
    <property type="entry name" value="Molybdopterin biosynthesis moea protein, domain 3"/>
    <property type="match status" value="1"/>
</dbReference>
<evidence type="ECO:0000256" key="8">
    <source>
        <dbReference type="ARBA" id="ARBA00022842"/>
    </source>
</evidence>
<dbReference type="PANTHER" id="PTHR10192:SF5">
    <property type="entry name" value="GEPHYRIN"/>
    <property type="match status" value="1"/>
</dbReference>
<comment type="similarity">
    <text evidence="4 11">Belongs to the MoeA family.</text>
</comment>
<dbReference type="InterPro" id="IPR036135">
    <property type="entry name" value="MoeA_linker/N_sf"/>
</dbReference>
<dbReference type="Gene3D" id="3.90.105.10">
    <property type="entry name" value="Molybdopterin biosynthesis moea protein, domain 2"/>
    <property type="match status" value="1"/>
</dbReference>
<evidence type="ECO:0000256" key="9">
    <source>
        <dbReference type="ARBA" id="ARBA00023150"/>
    </source>
</evidence>
<keyword evidence="5 11" id="KW-0500">Molybdenum</keyword>
<dbReference type="SUPFAM" id="SSF63867">
    <property type="entry name" value="MoeA C-terminal domain-like"/>
    <property type="match status" value="1"/>
</dbReference>
<dbReference type="AlphaFoldDB" id="A0A1W9HZK0"/>
<dbReference type="Pfam" id="PF00994">
    <property type="entry name" value="MoCF_biosynth"/>
    <property type="match status" value="1"/>
</dbReference>
<dbReference type="SUPFAM" id="SSF63882">
    <property type="entry name" value="MoeA N-terminal region -like"/>
    <property type="match status" value="1"/>
</dbReference>
<dbReference type="STRING" id="1827387.A4S15_05890"/>
<dbReference type="InterPro" id="IPR005110">
    <property type="entry name" value="MoeA_linker/N"/>
</dbReference>
<protein>
    <recommendedName>
        <fullName evidence="11">Molybdopterin molybdenumtransferase</fullName>
        <ecNumber evidence="11">2.10.1.1</ecNumber>
    </recommendedName>
</protein>
<evidence type="ECO:0000256" key="5">
    <source>
        <dbReference type="ARBA" id="ARBA00022505"/>
    </source>
</evidence>
<dbReference type="SMART" id="SM00852">
    <property type="entry name" value="MoCF_biosynth"/>
    <property type="match status" value="1"/>
</dbReference>
<name>A0A1W9HZK0_9HYPH</name>
<dbReference type="GO" id="GO:0006777">
    <property type="term" value="P:Mo-molybdopterin cofactor biosynthetic process"/>
    <property type="evidence" value="ECO:0007669"/>
    <property type="project" value="UniProtKB-UniRule"/>
</dbReference>
<dbReference type="Pfam" id="PF03453">
    <property type="entry name" value="MoeA_N"/>
    <property type="match status" value="1"/>
</dbReference>
<dbReference type="Gene3D" id="2.40.340.10">
    <property type="entry name" value="MoeA, C-terminal, domain IV"/>
    <property type="match status" value="1"/>
</dbReference>
<reference evidence="13 14" key="1">
    <citation type="journal article" date="2017" name="Water Res.">
        <title>Comammox in drinking water systems.</title>
        <authorList>
            <person name="Wang Y."/>
            <person name="Ma L."/>
            <person name="Mao Y."/>
            <person name="Jiang X."/>
            <person name="Xia Y."/>
            <person name="Yu K."/>
            <person name="Li B."/>
            <person name="Zhang T."/>
        </authorList>
    </citation>
    <scope>NUCLEOTIDE SEQUENCE [LARGE SCALE GENOMIC DNA]</scope>
    <source>
        <strain evidence="13">SG_bin8</strain>
    </source>
</reference>
<dbReference type="PANTHER" id="PTHR10192">
    <property type="entry name" value="MOLYBDOPTERIN BIOSYNTHESIS PROTEIN"/>
    <property type="match status" value="1"/>
</dbReference>
<dbReference type="Proteomes" id="UP000192872">
    <property type="component" value="Unassembled WGS sequence"/>
</dbReference>
<dbReference type="Pfam" id="PF03454">
    <property type="entry name" value="MoeA_C"/>
    <property type="match status" value="1"/>
</dbReference>
<evidence type="ECO:0000259" key="12">
    <source>
        <dbReference type="SMART" id="SM00852"/>
    </source>
</evidence>
<dbReference type="InterPro" id="IPR001453">
    <property type="entry name" value="MoaB/Mog_dom"/>
</dbReference>
<dbReference type="EC" id="2.10.1.1" evidence="11"/>
<evidence type="ECO:0000256" key="3">
    <source>
        <dbReference type="ARBA" id="ARBA00005046"/>
    </source>
</evidence>
<dbReference type="GO" id="GO:0046872">
    <property type="term" value="F:metal ion binding"/>
    <property type="evidence" value="ECO:0007669"/>
    <property type="project" value="UniProtKB-UniRule"/>
</dbReference>
<organism evidence="13 14">
    <name type="scientific">Candidatus Raskinella chloraquaticus</name>
    <dbReference type="NCBI Taxonomy" id="1951219"/>
    <lineage>
        <taxon>Bacteria</taxon>
        <taxon>Pseudomonadati</taxon>
        <taxon>Pseudomonadota</taxon>
        <taxon>Alphaproteobacteria</taxon>
        <taxon>Hyphomicrobiales</taxon>
        <taxon>Phreatobacteraceae</taxon>
        <taxon>Candidatus Raskinella</taxon>
    </lineage>
</organism>
<dbReference type="RefSeq" id="WP_376801073.1">
    <property type="nucleotide sequence ID" value="NZ_DBNB01000039.1"/>
</dbReference>
<dbReference type="InterPro" id="IPR036425">
    <property type="entry name" value="MoaB/Mog-like_dom_sf"/>
</dbReference>
<evidence type="ECO:0000256" key="7">
    <source>
        <dbReference type="ARBA" id="ARBA00022723"/>
    </source>
</evidence>
<evidence type="ECO:0000256" key="4">
    <source>
        <dbReference type="ARBA" id="ARBA00010763"/>
    </source>
</evidence>
<comment type="caution">
    <text evidence="13">The sequence shown here is derived from an EMBL/GenBank/DDBJ whole genome shotgun (WGS) entry which is preliminary data.</text>
</comment>
<dbReference type="FunFam" id="3.40.980.10:FF:000004">
    <property type="entry name" value="Molybdopterin molybdenumtransferase"/>
    <property type="match status" value="1"/>
</dbReference>
<comment type="function">
    <text evidence="2 11">Catalyzes the insertion of molybdate into adenylated molybdopterin with the concomitant release of AMP.</text>
</comment>
<evidence type="ECO:0000256" key="11">
    <source>
        <dbReference type="RuleBase" id="RU365090"/>
    </source>
</evidence>
<keyword evidence="9 11" id="KW-0501">Molybdenum cofactor biosynthesis</keyword>
<dbReference type="GO" id="GO:0005829">
    <property type="term" value="C:cytosol"/>
    <property type="evidence" value="ECO:0007669"/>
    <property type="project" value="TreeGrafter"/>
</dbReference>
<dbReference type="Gene3D" id="3.40.980.10">
    <property type="entry name" value="MoaB/Mog-like domain"/>
    <property type="match status" value="1"/>
</dbReference>
<dbReference type="InterPro" id="IPR005111">
    <property type="entry name" value="MoeA_C_domain_IV"/>
</dbReference>
<dbReference type="NCBIfam" id="NF045515">
    <property type="entry name" value="Glp_gephyrin"/>
    <property type="match status" value="1"/>
</dbReference>
<evidence type="ECO:0000256" key="2">
    <source>
        <dbReference type="ARBA" id="ARBA00002901"/>
    </source>
</evidence>
<dbReference type="EMBL" id="LWDL01000011">
    <property type="protein sequence ID" value="OQW52926.1"/>
    <property type="molecule type" value="Genomic_DNA"/>
</dbReference>
<evidence type="ECO:0000256" key="1">
    <source>
        <dbReference type="ARBA" id="ARBA00001946"/>
    </source>
</evidence>
<gene>
    <name evidence="13" type="ORF">A4S15_05890</name>
</gene>
<evidence type="ECO:0000313" key="13">
    <source>
        <dbReference type="EMBL" id="OQW52926.1"/>
    </source>
</evidence>
<evidence type="ECO:0000313" key="14">
    <source>
        <dbReference type="Proteomes" id="UP000192872"/>
    </source>
</evidence>
<dbReference type="SUPFAM" id="SSF53218">
    <property type="entry name" value="Molybdenum cofactor biosynthesis proteins"/>
    <property type="match status" value="1"/>
</dbReference>
<keyword evidence="6 11" id="KW-0808">Transferase</keyword>
<keyword evidence="7 11" id="KW-0479">Metal-binding</keyword>
<keyword evidence="8 11" id="KW-0460">Magnesium</keyword>
<sequence>MLSVEEARRRILAGVNRLPAEITSIDDAQGRVLADPLLARLSQPPFVAAAMDGYAIRAMDAAQDASFRVIGQSAAGSPFAGSLGERQAVRIFTGAIVPAGADKVIPQEFASREGDDVRFPALPSSPFVRALGLDFSLGDVVLEAGHQLDAAAIGLAAAADHRQLAIVRRPRIAILATGDEIVPPGAIRADGQIHSSSLYAVRAACLAAGAEVINLGIARDERELLAQRFAAAIAIPADVMITLGGASVGDHDLVQETFARAGGELGFWRISMRPGKPLIFGTAGSLRLLGLPGNPVSSFVCCWLFVLPLIRALLGLASEPKQCLARLSADLPANDEREDYLRARLVSDPHGTITATAFSRQDSSLQSVLAGANGLIRRPPHAPAARAGEMCTVLPLST</sequence>
<dbReference type="InterPro" id="IPR038987">
    <property type="entry name" value="MoeA-like"/>
</dbReference>
<dbReference type="GO" id="GO:0061599">
    <property type="term" value="F:molybdopterin molybdotransferase activity"/>
    <property type="evidence" value="ECO:0007669"/>
    <property type="project" value="UniProtKB-UniRule"/>
</dbReference>
<dbReference type="CDD" id="cd00887">
    <property type="entry name" value="MoeA"/>
    <property type="match status" value="1"/>
</dbReference>
<comment type="pathway">
    <text evidence="3 11">Cofactor biosynthesis; molybdopterin biosynthesis.</text>
</comment>
<feature type="domain" description="MoaB/Mog" evidence="12">
    <location>
        <begin position="173"/>
        <end position="312"/>
    </location>
</feature>
<evidence type="ECO:0000256" key="6">
    <source>
        <dbReference type="ARBA" id="ARBA00022679"/>
    </source>
</evidence>